<accession>A0AAD5UGJ7</accession>
<dbReference type="Pfam" id="PF00168">
    <property type="entry name" value="C2"/>
    <property type="match status" value="1"/>
</dbReference>
<evidence type="ECO:0000259" key="1">
    <source>
        <dbReference type="Pfam" id="PF00168"/>
    </source>
</evidence>
<organism evidence="2 3">
    <name type="scientific">Boothiomyces macroporosus</name>
    <dbReference type="NCBI Taxonomy" id="261099"/>
    <lineage>
        <taxon>Eukaryota</taxon>
        <taxon>Fungi</taxon>
        <taxon>Fungi incertae sedis</taxon>
        <taxon>Chytridiomycota</taxon>
        <taxon>Chytridiomycota incertae sedis</taxon>
        <taxon>Chytridiomycetes</taxon>
        <taxon>Rhizophydiales</taxon>
        <taxon>Terramycetaceae</taxon>
        <taxon>Boothiomyces</taxon>
    </lineage>
</organism>
<dbReference type="EMBL" id="JADGKB010000037">
    <property type="protein sequence ID" value="KAJ3257567.1"/>
    <property type="molecule type" value="Genomic_DNA"/>
</dbReference>
<protein>
    <recommendedName>
        <fullName evidence="1">C2 domain-containing protein</fullName>
    </recommendedName>
</protein>
<evidence type="ECO:0000313" key="2">
    <source>
        <dbReference type="EMBL" id="KAJ3257567.1"/>
    </source>
</evidence>
<keyword evidence="3" id="KW-1185">Reference proteome</keyword>
<name>A0AAD5UGJ7_9FUNG</name>
<dbReference type="InterPro" id="IPR035892">
    <property type="entry name" value="C2_domain_sf"/>
</dbReference>
<dbReference type="Proteomes" id="UP001210925">
    <property type="component" value="Unassembled WGS sequence"/>
</dbReference>
<gene>
    <name evidence="2" type="ORF">HK103_004476</name>
</gene>
<comment type="caution">
    <text evidence="2">The sequence shown here is derived from an EMBL/GenBank/DDBJ whole genome shotgun (WGS) entry which is preliminary data.</text>
</comment>
<dbReference type="AlphaFoldDB" id="A0AAD5UGJ7"/>
<dbReference type="InterPro" id="IPR000008">
    <property type="entry name" value="C2_dom"/>
</dbReference>
<feature type="domain" description="C2" evidence="1">
    <location>
        <begin position="19"/>
        <end position="80"/>
    </location>
</feature>
<dbReference type="Gene3D" id="2.60.40.150">
    <property type="entry name" value="C2 domain"/>
    <property type="match status" value="1"/>
</dbReference>
<proteinExistence type="predicted"/>
<dbReference type="SUPFAM" id="SSF49562">
    <property type="entry name" value="C2 domain (Calcium/lipid-binding domain, CaLB)"/>
    <property type="match status" value="1"/>
</dbReference>
<sequence length="81" mass="9384">MAWIKHFPPKPKRKVHGFAVMIKKGKDLMKKGISGYFVLTADLPNPYVVIHMFPDPDAITTQHTHFQPRTRDPSYAETFFL</sequence>
<evidence type="ECO:0000313" key="3">
    <source>
        <dbReference type="Proteomes" id="UP001210925"/>
    </source>
</evidence>
<reference evidence="2" key="1">
    <citation type="submission" date="2020-05" db="EMBL/GenBank/DDBJ databases">
        <title>Phylogenomic resolution of chytrid fungi.</title>
        <authorList>
            <person name="Stajich J.E."/>
            <person name="Amses K."/>
            <person name="Simmons R."/>
            <person name="Seto K."/>
            <person name="Myers J."/>
            <person name="Bonds A."/>
            <person name="Quandt C.A."/>
            <person name="Barry K."/>
            <person name="Liu P."/>
            <person name="Grigoriev I."/>
            <person name="Longcore J.E."/>
            <person name="James T.Y."/>
        </authorList>
    </citation>
    <scope>NUCLEOTIDE SEQUENCE</scope>
    <source>
        <strain evidence="2">PLAUS21</strain>
    </source>
</reference>